<accession>A0A1Y1YM54</accession>
<name>A0A1Y1YM54_9FUNG</name>
<keyword evidence="1" id="KW-1133">Transmembrane helix</keyword>
<evidence type="ECO:0000256" key="2">
    <source>
        <dbReference type="SAM" id="SignalP"/>
    </source>
</evidence>
<evidence type="ECO:0000313" key="3">
    <source>
        <dbReference type="EMBL" id="ORX99082.1"/>
    </source>
</evidence>
<protein>
    <submittedName>
        <fullName evidence="3">Uncharacterized protein</fullName>
    </submittedName>
</protein>
<feature type="signal peptide" evidence="2">
    <location>
        <begin position="1"/>
        <end position="24"/>
    </location>
</feature>
<sequence>MLLKYFKILYIVLFQEFLINFVKAQNFKEVCSAGVDTCTESCKSFCKSFLIIKFYLLLLIILYLI</sequence>
<keyword evidence="1" id="KW-0472">Membrane</keyword>
<dbReference type="EMBL" id="MCOG01000553">
    <property type="protein sequence ID" value="ORX99082.1"/>
    <property type="molecule type" value="Genomic_DNA"/>
</dbReference>
<reference evidence="3 4" key="1">
    <citation type="submission" date="2016-08" db="EMBL/GenBank/DDBJ databases">
        <title>A Parts List for Fungal Cellulosomes Revealed by Comparative Genomics.</title>
        <authorList>
            <consortium name="DOE Joint Genome Institute"/>
            <person name="Haitjema C.H."/>
            <person name="Gilmore S.P."/>
            <person name="Henske J.K."/>
            <person name="Solomon K.V."/>
            <person name="De Groot R."/>
            <person name="Kuo A."/>
            <person name="Mondo S.J."/>
            <person name="Salamov A.A."/>
            <person name="Labutti K."/>
            <person name="Zhao Z."/>
            <person name="Chiniquy J."/>
            <person name="Barry K."/>
            <person name="Brewer H.M."/>
            <person name="Purvine S.O."/>
            <person name="Wright A.T."/>
            <person name="Boxma B."/>
            <person name="Van Alen T."/>
            <person name="Hackstein J.H."/>
            <person name="Baker S.E."/>
            <person name="Grigoriev I.V."/>
            <person name="O'Malley M.A."/>
        </authorList>
    </citation>
    <scope>NUCLEOTIDE SEQUENCE [LARGE SCALE GENOMIC DNA]</scope>
    <source>
        <strain evidence="3 4">G1</strain>
    </source>
</reference>
<feature type="transmembrane region" description="Helical" evidence="1">
    <location>
        <begin position="48"/>
        <end position="64"/>
    </location>
</feature>
<keyword evidence="1" id="KW-0812">Transmembrane</keyword>
<dbReference type="Proteomes" id="UP000193920">
    <property type="component" value="Unassembled WGS sequence"/>
</dbReference>
<gene>
    <name evidence="3" type="ORF">LY90DRAFT_232629</name>
</gene>
<keyword evidence="4" id="KW-1185">Reference proteome</keyword>
<evidence type="ECO:0000313" key="4">
    <source>
        <dbReference type="Proteomes" id="UP000193920"/>
    </source>
</evidence>
<feature type="chain" id="PRO_5013073254" evidence="2">
    <location>
        <begin position="25"/>
        <end position="65"/>
    </location>
</feature>
<keyword evidence="2" id="KW-0732">Signal</keyword>
<dbReference type="AlphaFoldDB" id="A0A1Y1YM54"/>
<evidence type="ECO:0000256" key="1">
    <source>
        <dbReference type="SAM" id="Phobius"/>
    </source>
</evidence>
<comment type="caution">
    <text evidence="3">The sequence shown here is derived from an EMBL/GenBank/DDBJ whole genome shotgun (WGS) entry which is preliminary data.</text>
</comment>
<organism evidence="3 4">
    <name type="scientific">Neocallimastix californiae</name>
    <dbReference type="NCBI Taxonomy" id="1754190"/>
    <lineage>
        <taxon>Eukaryota</taxon>
        <taxon>Fungi</taxon>
        <taxon>Fungi incertae sedis</taxon>
        <taxon>Chytridiomycota</taxon>
        <taxon>Chytridiomycota incertae sedis</taxon>
        <taxon>Neocallimastigomycetes</taxon>
        <taxon>Neocallimastigales</taxon>
        <taxon>Neocallimastigaceae</taxon>
        <taxon>Neocallimastix</taxon>
    </lineage>
</organism>
<proteinExistence type="predicted"/>